<dbReference type="GO" id="GO:0003676">
    <property type="term" value="F:nucleic acid binding"/>
    <property type="evidence" value="ECO:0007669"/>
    <property type="project" value="InterPro"/>
</dbReference>
<dbReference type="InterPro" id="IPR047021">
    <property type="entry name" value="REXO1/3/4-like"/>
</dbReference>
<sequence>MEFVSAVSDNPTVIISVIVGATVLVISYLINLFNSKEENVQSPVTDTIAPKETVDHATTSKHKKKHQNEKWNQKMSKQTYTHSWMVTSLKGHTGQVTDIDFSPNGKFLVTCAEDGSSGTSSGSENNKENNPRSQPTLSRRQKKNRTRKDDGSPGTVKKKETMRQQRQKPSPEMSKQLQSLNLPSDYELYAYLRTYLMSPPQLLELGFPVESALYPGKAMIMKSSDPRQQTAHPHRPGFDVNAREFVPKENNSFYMNSLINNPEDERHPYGGRKWRVPVETRAEERKCVRCMKDFFVTNNGEYLSNEHCMYHWGRIHPNKEHPIHYLCCQGKPYSKGCTFGRLHVWSGISVGMNGPLEGFVRTRPRKNPPMDELPGIYGLDCEMCYTTTGLELARVTVVARDGKLVYDSLVRPESEVIDYNTRFSGVSAKDYNNGRCSKTLREVQNDLMGFIKADTILIGHGLENDLRALKMIHTTCVDTSVIFPHHYGLPYRRSLKSLAVYLLNRSIQTSPGGHDSSEDARTCIGLMLYRIQKDYHLNLKFSV</sequence>
<dbReference type="Gene3D" id="3.30.420.10">
    <property type="entry name" value="Ribonuclease H-like superfamily/Ribonuclease H"/>
    <property type="match status" value="1"/>
</dbReference>
<dbReference type="GO" id="GO:0004527">
    <property type="term" value="F:exonuclease activity"/>
    <property type="evidence" value="ECO:0007669"/>
    <property type="project" value="UniProtKB-KW"/>
</dbReference>
<dbReference type="SUPFAM" id="SSF50978">
    <property type="entry name" value="WD40 repeat-like"/>
    <property type="match status" value="1"/>
</dbReference>
<dbReference type="InterPro" id="IPR036397">
    <property type="entry name" value="RNaseH_sf"/>
</dbReference>
<evidence type="ECO:0000256" key="7">
    <source>
        <dbReference type="PROSITE-ProRule" id="PRU00221"/>
    </source>
</evidence>
<feature type="repeat" description="WD" evidence="7">
    <location>
        <begin position="89"/>
        <end position="116"/>
    </location>
</feature>
<dbReference type="CDD" id="cd06145">
    <property type="entry name" value="REX1_like"/>
    <property type="match status" value="1"/>
</dbReference>
<name>A0A1B6KFR6_9HEMI</name>
<evidence type="ECO:0000256" key="8">
    <source>
        <dbReference type="SAM" id="MobiDB-lite"/>
    </source>
</evidence>
<proteinExistence type="inferred from homology"/>
<evidence type="ECO:0000256" key="5">
    <source>
        <dbReference type="ARBA" id="ARBA00022839"/>
    </source>
</evidence>
<dbReference type="PROSITE" id="PS50082">
    <property type="entry name" value="WD_REPEATS_2"/>
    <property type="match status" value="1"/>
</dbReference>
<dbReference type="InterPro" id="IPR012337">
    <property type="entry name" value="RNaseH-like_sf"/>
</dbReference>
<dbReference type="Pfam" id="PF00929">
    <property type="entry name" value="RNase_T"/>
    <property type="match status" value="1"/>
</dbReference>
<evidence type="ECO:0000313" key="11">
    <source>
        <dbReference type="EMBL" id="JAT10265.1"/>
    </source>
</evidence>
<evidence type="ECO:0000256" key="1">
    <source>
        <dbReference type="ARBA" id="ARBA00004123"/>
    </source>
</evidence>
<evidence type="ECO:0000256" key="2">
    <source>
        <dbReference type="ARBA" id="ARBA00006357"/>
    </source>
</evidence>
<dbReference type="AlphaFoldDB" id="A0A1B6KFR6"/>
<dbReference type="InterPro" id="IPR013520">
    <property type="entry name" value="Ribonucl_H"/>
</dbReference>
<dbReference type="InterPro" id="IPR036322">
    <property type="entry name" value="WD40_repeat_dom_sf"/>
</dbReference>
<keyword evidence="7" id="KW-0853">WD repeat</keyword>
<keyword evidence="4" id="KW-0378">Hydrolase</keyword>
<evidence type="ECO:0000256" key="3">
    <source>
        <dbReference type="ARBA" id="ARBA00022722"/>
    </source>
</evidence>
<dbReference type="PANTHER" id="PTHR12801:SF115">
    <property type="entry name" value="FI18136P1-RELATED"/>
    <property type="match status" value="1"/>
</dbReference>
<comment type="subcellular location">
    <subcellularLocation>
        <location evidence="1">Nucleus</location>
    </subcellularLocation>
</comment>
<keyword evidence="9" id="KW-0812">Transmembrane</keyword>
<evidence type="ECO:0000259" key="10">
    <source>
        <dbReference type="SMART" id="SM00479"/>
    </source>
</evidence>
<dbReference type="InterPro" id="IPR034922">
    <property type="entry name" value="REX1-like_exo"/>
</dbReference>
<dbReference type="PANTHER" id="PTHR12801">
    <property type="entry name" value="RNA EXONUCLEASE REXO1 / RECO3 FAMILY MEMBER-RELATED"/>
    <property type="match status" value="1"/>
</dbReference>
<evidence type="ECO:0000256" key="4">
    <source>
        <dbReference type="ARBA" id="ARBA00022801"/>
    </source>
</evidence>
<keyword evidence="3" id="KW-0540">Nuclease</keyword>
<dbReference type="InterPro" id="IPR015943">
    <property type="entry name" value="WD40/YVTN_repeat-like_dom_sf"/>
</dbReference>
<dbReference type="GO" id="GO:0010629">
    <property type="term" value="P:negative regulation of gene expression"/>
    <property type="evidence" value="ECO:0007669"/>
    <property type="project" value="UniProtKB-ARBA"/>
</dbReference>
<dbReference type="GO" id="GO:0005634">
    <property type="term" value="C:nucleus"/>
    <property type="evidence" value="ECO:0007669"/>
    <property type="project" value="UniProtKB-SubCell"/>
</dbReference>
<protein>
    <recommendedName>
        <fullName evidence="10">Exonuclease domain-containing protein</fullName>
    </recommendedName>
</protein>
<accession>A0A1B6KFR6</accession>
<dbReference type="SUPFAM" id="SSF53098">
    <property type="entry name" value="Ribonuclease H-like"/>
    <property type="match status" value="1"/>
</dbReference>
<feature type="region of interest" description="Disordered" evidence="8">
    <location>
        <begin position="112"/>
        <end position="179"/>
    </location>
</feature>
<dbReference type="FunFam" id="3.30.420.10:FF:000031">
    <property type="entry name" value="RNA exonuclease 1"/>
    <property type="match status" value="1"/>
</dbReference>
<dbReference type="InterPro" id="IPR001680">
    <property type="entry name" value="WD40_rpt"/>
</dbReference>
<evidence type="ECO:0000256" key="6">
    <source>
        <dbReference type="ARBA" id="ARBA00023242"/>
    </source>
</evidence>
<keyword evidence="9" id="KW-0472">Membrane</keyword>
<feature type="transmembrane region" description="Helical" evidence="9">
    <location>
        <begin position="12"/>
        <end position="33"/>
    </location>
</feature>
<dbReference type="PROSITE" id="PS50294">
    <property type="entry name" value="WD_REPEATS_REGION"/>
    <property type="match status" value="1"/>
</dbReference>
<gene>
    <name evidence="11" type="ORF">g.25731</name>
</gene>
<feature type="compositionally biased region" description="Basic and acidic residues" evidence="8">
    <location>
        <begin position="147"/>
        <end position="163"/>
    </location>
</feature>
<feature type="domain" description="Exonuclease" evidence="10">
    <location>
        <begin position="375"/>
        <end position="536"/>
    </location>
</feature>
<dbReference type="SMART" id="SM00320">
    <property type="entry name" value="WD40"/>
    <property type="match status" value="1"/>
</dbReference>
<organism evidence="11">
    <name type="scientific">Graphocephala atropunctata</name>
    <dbReference type="NCBI Taxonomy" id="36148"/>
    <lineage>
        <taxon>Eukaryota</taxon>
        <taxon>Metazoa</taxon>
        <taxon>Ecdysozoa</taxon>
        <taxon>Arthropoda</taxon>
        <taxon>Hexapoda</taxon>
        <taxon>Insecta</taxon>
        <taxon>Pterygota</taxon>
        <taxon>Neoptera</taxon>
        <taxon>Paraneoptera</taxon>
        <taxon>Hemiptera</taxon>
        <taxon>Auchenorrhyncha</taxon>
        <taxon>Membracoidea</taxon>
        <taxon>Cicadellidae</taxon>
        <taxon>Cicadellinae</taxon>
        <taxon>Cicadellini</taxon>
        <taxon>Graphocephala</taxon>
    </lineage>
</organism>
<dbReference type="SMART" id="SM00479">
    <property type="entry name" value="EXOIII"/>
    <property type="match status" value="1"/>
</dbReference>
<evidence type="ECO:0000256" key="9">
    <source>
        <dbReference type="SAM" id="Phobius"/>
    </source>
</evidence>
<keyword evidence="5" id="KW-0269">Exonuclease</keyword>
<comment type="similarity">
    <text evidence="2">Belongs to the REXO1/REXO3 family.</text>
</comment>
<dbReference type="EMBL" id="GEBQ01029712">
    <property type="protein sequence ID" value="JAT10265.1"/>
    <property type="molecule type" value="Transcribed_RNA"/>
</dbReference>
<dbReference type="Pfam" id="PF00400">
    <property type="entry name" value="WD40"/>
    <property type="match status" value="1"/>
</dbReference>
<keyword evidence="9" id="KW-1133">Transmembrane helix</keyword>
<keyword evidence="6" id="KW-0539">Nucleus</keyword>
<reference evidence="11" key="1">
    <citation type="submission" date="2015-11" db="EMBL/GenBank/DDBJ databases">
        <title>De novo transcriptome assembly of four potential Pierce s Disease insect vectors from Arizona vineyards.</title>
        <authorList>
            <person name="Tassone E.E."/>
        </authorList>
    </citation>
    <scope>NUCLEOTIDE SEQUENCE</scope>
</reference>
<dbReference type="Gene3D" id="2.130.10.10">
    <property type="entry name" value="YVTN repeat-like/Quinoprotein amine dehydrogenase"/>
    <property type="match status" value="1"/>
</dbReference>